<dbReference type="AlphaFoldDB" id="A0A8J3SFG0"/>
<evidence type="ECO:0000256" key="2">
    <source>
        <dbReference type="SAM" id="Phobius"/>
    </source>
</evidence>
<proteinExistence type="predicted"/>
<feature type="region of interest" description="Disordered" evidence="1">
    <location>
        <begin position="1"/>
        <end position="51"/>
    </location>
</feature>
<feature type="transmembrane region" description="Helical" evidence="2">
    <location>
        <begin position="70"/>
        <end position="88"/>
    </location>
</feature>
<keyword evidence="2" id="KW-0812">Transmembrane</keyword>
<evidence type="ECO:0000313" key="3">
    <source>
        <dbReference type="EMBL" id="GIH91029.1"/>
    </source>
</evidence>
<name>A0A8J3SFG0_9ACTN</name>
<accession>A0A8J3SFG0</accession>
<keyword evidence="2" id="KW-0472">Membrane</keyword>
<keyword evidence="2" id="KW-1133">Transmembrane helix</keyword>
<comment type="caution">
    <text evidence="3">The sequence shown here is derived from an EMBL/GenBank/DDBJ whole genome shotgun (WGS) entry which is preliminary data.</text>
</comment>
<keyword evidence="4" id="KW-1185">Reference proteome</keyword>
<sequence>MPSVSTPAASGDGGGRSPTRSGQGSGQGSVQGKSSSGVTQPRSPSDCQGEARGGALMDFWRTAVVVFRRWYVTFPAFLLGLAAAYGAYLTVPTTYTSYAVVVVTIPTTGNGVSGDPEQPLLYTNPLANFDHGLSMTAGLLIQALSAPGVAAELGLDPSGPTGYKVSNGASNPELLISGPFVFIEGESTSPQAAQDVIRKVMERARVELVERQDVVGAPRSTYLTMTDVVKPTPPEAKRGSKLRAAGAALGVATVLSLCAAFAAESFATARAERARRREDGEDGEDGAVPHGSPSEPAGREPAGRR</sequence>
<organism evidence="3 4">
    <name type="scientific">Planobispora siamensis</name>
    <dbReference type="NCBI Taxonomy" id="936338"/>
    <lineage>
        <taxon>Bacteria</taxon>
        <taxon>Bacillati</taxon>
        <taxon>Actinomycetota</taxon>
        <taxon>Actinomycetes</taxon>
        <taxon>Streptosporangiales</taxon>
        <taxon>Streptosporangiaceae</taxon>
        <taxon>Planobispora</taxon>
    </lineage>
</organism>
<reference evidence="3 4" key="1">
    <citation type="submission" date="2021-01" db="EMBL/GenBank/DDBJ databases">
        <title>Whole genome shotgun sequence of Planobispora siamensis NBRC 107568.</title>
        <authorList>
            <person name="Komaki H."/>
            <person name="Tamura T."/>
        </authorList>
    </citation>
    <scope>NUCLEOTIDE SEQUENCE [LARGE SCALE GENOMIC DNA]</scope>
    <source>
        <strain evidence="3 4">NBRC 107568</strain>
    </source>
</reference>
<feature type="compositionally biased region" description="Low complexity" evidence="1">
    <location>
        <begin position="30"/>
        <end position="40"/>
    </location>
</feature>
<protein>
    <recommendedName>
        <fullName evidence="5">Capsular polysaccharide biosynthesis protein</fullName>
    </recommendedName>
</protein>
<feature type="compositionally biased region" description="Basic and acidic residues" evidence="1">
    <location>
        <begin position="270"/>
        <end position="279"/>
    </location>
</feature>
<gene>
    <name evidence="3" type="ORF">Psi01_16590</name>
</gene>
<evidence type="ECO:0000313" key="4">
    <source>
        <dbReference type="Proteomes" id="UP000619788"/>
    </source>
</evidence>
<evidence type="ECO:0008006" key="5">
    <source>
        <dbReference type="Google" id="ProtNLM"/>
    </source>
</evidence>
<dbReference type="EMBL" id="BOOJ01000014">
    <property type="protein sequence ID" value="GIH91029.1"/>
    <property type="molecule type" value="Genomic_DNA"/>
</dbReference>
<evidence type="ECO:0000256" key="1">
    <source>
        <dbReference type="SAM" id="MobiDB-lite"/>
    </source>
</evidence>
<feature type="transmembrane region" description="Helical" evidence="2">
    <location>
        <begin position="244"/>
        <end position="267"/>
    </location>
</feature>
<dbReference type="Proteomes" id="UP000619788">
    <property type="component" value="Unassembled WGS sequence"/>
</dbReference>
<feature type="region of interest" description="Disordered" evidence="1">
    <location>
        <begin position="269"/>
        <end position="305"/>
    </location>
</feature>